<feature type="non-terminal residue" evidence="3">
    <location>
        <position position="78"/>
    </location>
</feature>
<dbReference type="PANTHER" id="PTHR42866">
    <property type="entry name" value="3-DEOXY-MANNO-OCTULOSONATE CYTIDYLYLTRANSFERASE"/>
    <property type="match status" value="1"/>
</dbReference>
<dbReference type="Pfam" id="PF02348">
    <property type="entry name" value="CTP_transf_3"/>
    <property type="match status" value="1"/>
</dbReference>
<dbReference type="InterPro" id="IPR029044">
    <property type="entry name" value="Nucleotide-diphossugar_trans"/>
</dbReference>
<proteinExistence type="predicted"/>
<dbReference type="PANTHER" id="PTHR42866:SF2">
    <property type="entry name" value="3-DEOXY-MANNO-OCTULOSONATE CYTIDYLYLTRANSFERASE, MITOCHONDRIAL"/>
    <property type="match status" value="1"/>
</dbReference>
<dbReference type="InterPro" id="IPR003329">
    <property type="entry name" value="Cytidylyl_trans"/>
</dbReference>
<accession>X1HYD5</accession>
<evidence type="ECO:0000256" key="2">
    <source>
        <dbReference type="ARBA" id="ARBA00022695"/>
    </source>
</evidence>
<dbReference type="EMBL" id="BARU01032834">
    <property type="protein sequence ID" value="GAH62075.1"/>
    <property type="molecule type" value="Genomic_DNA"/>
</dbReference>
<keyword evidence="2" id="KW-0548">Nucleotidyltransferase</keyword>
<keyword evidence="1" id="KW-0808">Transferase</keyword>
<reference evidence="3" key="1">
    <citation type="journal article" date="2014" name="Front. Microbiol.">
        <title>High frequency of phylogenetically diverse reductive dehalogenase-homologous genes in deep subseafloor sedimentary metagenomes.</title>
        <authorList>
            <person name="Kawai M."/>
            <person name="Futagami T."/>
            <person name="Toyoda A."/>
            <person name="Takaki Y."/>
            <person name="Nishi S."/>
            <person name="Hori S."/>
            <person name="Arai W."/>
            <person name="Tsubouchi T."/>
            <person name="Morono Y."/>
            <person name="Uchiyama I."/>
            <person name="Ito T."/>
            <person name="Fujiyama A."/>
            <person name="Inagaki F."/>
            <person name="Takami H."/>
        </authorList>
    </citation>
    <scope>NUCLEOTIDE SEQUENCE</scope>
    <source>
        <strain evidence="3">Expedition CK06-06</strain>
    </source>
</reference>
<evidence type="ECO:0008006" key="4">
    <source>
        <dbReference type="Google" id="ProtNLM"/>
    </source>
</evidence>
<dbReference type="SUPFAM" id="SSF53448">
    <property type="entry name" value="Nucleotide-diphospho-sugar transferases"/>
    <property type="match status" value="1"/>
</dbReference>
<organism evidence="3">
    <name type="scientific">marine sediment metagenome</name>
    <dbReference type="NCBI Taxonomy" id="412755"/>
    <lineage>
        <taxon>unclassified sequences</taxon>
        <taxon>metagenomes</taxon>
        <taxon>ecological metagenomes</taxon>
    </lineage>
</organism>
<gene>
    <name evidence="3" type="ORF">S03H2_51727</name>
</gene>
<evidence type="ECO:0000313" key="3">
    <source>
        <dbReference type="EMBL" id="GAH62075.1"/>
    </source>
</evidence>
<dbReference type="GO" id="GO:0005829">
    <property type="term" value="C:cytosol"/>
    <property type="evidence" value="ECO:0007669"/>
    <property type="project" value="TreeGrafter"/>
</dbReference>
<dbReference type="Gene3D" id="3.90.550.10">
    <property type="entry name" value="Spore Coat Polysaccharide Biosynthesis Protein SpsA, Chain A"/>
    <property type="match status" value="1"/>
</dbReference>
<evidence type="ECO:0000256" key="1">
    <source>
        <dbReference type="ARBA" id="ARBA00022679"/>
    </source>
</evidence>
<dbReference type="GO" id="GO:0008690">
    <property type="term" value="F:3-deoxy-manno-octulosonate cytidylyltransferase activity"/>
    <property type="evidence" value="ECO:0007669"/>
    <property type="project" value="TreeGrafter"/>
</dbReference>
<dbReference type="AlphaFoldDB" id="X1HYD5"/>
<comment type="caution">
    <text evidence="3">The sequence shown here is derived from an EMBL/GenBank/DDBJ whole genome shotgun (WGS) entry which is preliminary data.</text>
</comment>
<name>X1HYD5_9ZZZZ</name>
<sequence>MAIIPARFGSTRLPGKPLLSETGKPLIQHVYEQVAQAGGLSEVIVATDDERIVAAVEAFGGKAALTSADHTCGTERVA</sequence>
<protein>
    <recommendedName>
        <fullName evidence="4">3-deoxy-manno-octulosonate cytidylyltransferase</fullName>
    </recommendedName>
</protein>